<keyword evidence="5" id="KW-1185">Reference proteome</keyword>
<feature type="transmembrane region" description="Helical" evidence="1">
    <location>
        <begin position="15"/>
        <end position="37"/>
    </location>
</feature>
<evidence type="ECO:0000313" key="2">
    <source>
        <dbReference type="EMBL" id="MBM2411267.1"/>
    </source>
</evidence>
<evidence type="ECO:0000256" key="1">
    <source>
        <dbReference type="SAM" id="Phobius"/>
    </source>
</evidence>
<evidence type="ECO:0000313" key="3">
    <source>
        <dbReference type="EMBL" id="MBM2415934.1"/>
    </source>
</evidence>
<dbReference type="InterPro" id="IPR051082">
    <property type="entry name" value="Pentapeptide-BTB/POZ_domain"/>
</dbReference>
<keyword evidence="1" id="KW-0812">Transmembrane</keyword>
<dbReference type="EMBL" id="JAFBXF010000002">
    <property type="protein sequence ID" value="MBM2415934.1"/>
    <property type="molecule type" value="Genomic_DNA"/>
</dbReference>
<gene>
    <name evidence="2" type="ORF">JQX41_03050</name>
    <name evidence="3" type="ORF">JQX48_03050</name>
</gene>
<proteinExistence type="predicted"/>
<comment type="caution">
    <text evidence="2">The sequence shown here is derived from an EMBL/GenBank/DDBJ whole genome shotgun (WGS) entry which is preliminary data.</text>
</comment>
<dbReference type="Gene3D" id="2.160.20.80">
    <property type="entry name" value="E3 ubiquitin-protein ligase SopA"/>
    <property type="match status" value="2"/>
</dbReference>
<dbReference type="PANTHER" id="PTHR14136">
    <property type="entry name" value="BTB_POZ DOMAIN-CONTAINING PROTEIN KCTD9"/>
    <property type="match status" value="1"/>
</dbReference>
<evidence type="ECO:0000313" key="5">
    <source>
        <dbReference type="Proteomes" id="UP000809440"/>
    </source>
</evidence>
<dbReference type="Pfam" id="PF00805">
    <property type="entry name" value="Pentapeptide"/>
    <property type="match status" value="3"/>
</dbReference>
<dbReference type="PANTHER" id="PTHR14136:SF17">
    <property type="entry name" value="BTB_POZ DOMAIN-CONTAINING PROTEIN KCTD9"/>
    <property type="match status" value="1"/>
</dbReference>
<evidence type="ECO:0000313" key="4">
    <source>
        <dbReference type="Proteomes" id="UP000755667"/>
    </source>
</evidence>
<dbReference type="InterPro" id="IPR001646">
    <property type="entry name" value="5peptide_repeat"/>
</dbReference>
<keyword evidence="1" id="KW-1133">Transmembrane helix</keyword>
<dbReference type="RefSeq" id="WP_085629335.1">
    <property type="nucleotide sequence ID" value="NZ_JAFBWU010000002.1"/>
</dbReference>
<organism evidence="2 4">
    <name type="scientific">Marivita cryptomonadis</name>
    <dbReference type="NCBI Taxonomy" id="505252"/>
    <lineage>
        <taxon>Bacteria</taxon>
        <taxon>Pseudomonadati</taxon>
        <taxon>Pseudomonadota</taxon>
        <taxon>Alphaproteobacteria</taxon>
        <taxon>Rhodobacterales</taxon>
        <taxon>Roseobacteraceae</taxon>
        <taxon>Marivita</taxon>
    </lineage>
</organism>
<accession>A0A9Q2S3M8</accession>
<name>A0A9Q2S3M8_9RHOB</name>
<protein>
    <submittedName>
        <fullName evidence="2">Pentapeptide repeat-containing protein</fullName>
    </submittedName>
</protein>
<keyword evidence="1" id="KW-0472">Membrane</keyword>
<dbReference type="SUPFAM" id="SSF141571">
    <property type="entry name" value="Pentapeptide repeat-like"/>
    <property type="match status" value="1"/>
</dbReference>
<dbReference type="Proteomes" id="UP000755667">
    <property type="component" value="Unassembled WGS sequence"/>
</dbReference>
<dbReference type="EMBL" id="JAFBXE010000002">
    <property type="protein sequence ID" value="MBM2411267.1"/>
    <property type="molecule type" value="Genomic_DNA"/>
</dbReference>
<reference evidence="2 5" key="1">
    <citation type="submission" date="2021-01" db="EMBL/GenBank/DDBJ databases">
        <title>Diatom-associated Roseobacters Show Island Model of Population Structure.</title>
        <authorList>
            <person name="Qu L."/>
            <person name="Feng X."/>
            <person name="Chen Y."/>
            <person name="Li L."/>
            <person name="Wang X."/>
            <person name="Hu Z."/>
            <person name="Wang H."/>
            <person name="Luo H."/>
        </authorList>
    </citation>
    <scope>NUCLEOTIDE SEQUENCE</scope>
    <source>
        <strain evidence="3 5">CC28-63</strain>
        <strain evidence="2">CC28-69</strain>
    </source>
</reference>
<dbReference type="GeneID" id="62641086"/>
<dbReference type="Proteomes" id="UP000809440">
    <property type="component" value="Unassembled WGS sequence"/>
</dbReference>
<dbReference type="AlphaFoldDB" id="A0A9Q2S3M8"/>
<sequence>MNESVTIALQAPQHIMQAVGVVEGIVLAAIILVTSWWHKRRTQITPHIFASYRLERRFARAAARLSEPATANGSIPETRIDALRTLDAISQDAMRLGAWQLRIKVMTRLCAYVRDAAPSRDAVDFPLPPWQSLHDAATHTEKMAHLAWREVRFANRITPNARAWAASLPRPPADIALALRIIGRGMPKDCAADSGTLDLRGSVTPCPALPDPGGSAPLSAEAIEQHKTALRIWRAALATHDGYRLDLRNTNLQAADLSGLVLSGCHLDGARLEGATLNGTRLEGATLRDARLDGADLCAARLQGADLRRAHLEAAVLRGAHLQGANLRRTRMEWANCKDARLDGAELHEAQLEIVSFYKASMTGAVFYKARMDGAVLRQARLEGADFTRARMPWANLREARLEHASLGWAQLEDADLAEAVLTGADLFKARLERVDLRRAHIIGVSFSKVGVSGPMSVTGAMFQQTVLDDLNLTDLDITQTQIDQCHGNASVLLPHGITAPAHWPVQSAQAAPADVSRDKCVQWRDVPERRRAPAKPA</sequence>
<dbReference type="OrthoDB" id="7837851at2"/>